<dbReference type="PROSITE" id="PS50181">
    <property type="entry name" value="FBOX"/>
    <property type="match status" value="1"/>
</dbReference>
<dbReference type="SUPFAM" id="SSF81383">
    <property type="entry name" value="F-box domain"/>
    <property type="match status" value="1"/>
</dbReference>
<dbReference type="InterPro" id="IPR053781">
    <property type="entry name" value="F-box_AtFBL13-like"/>
</dbReference>
<dbReference type="Pfam" id="PF24758">
    <property type="entry name" value="LRR_At5g56370"/>
    <property type="match status" value="1"/>
</dbReference>
<dbReference type="PANTHER" id="PTHR32141:SF26">
    <property type="entry name" value="OS08G0328600 PROTEIN"/>
    <property type="match status" value="1"/>
</dbReference>
<dbReference type="InterPro" id="IPR036047">
    <property type="entry name" value="F-box-like_dom_sf"/>
</dbReference>
<dbReference type="SUPFAM" id="SSF52047">
    <property type="entry name" value="RNI-like"/>
    <property type="match status" value="1"/>
</dbReference>
<dbReference type="Gene3D" id="1.20.1280.50">
    <property type="match status" value="1"/>
</dbReference>
<dbReference type="InterPro" id="IPR055411">
    <property type="entry name" value="LRR_FXL15/At3g58940/PEG3-like"/>
</dbReference>
<dbReference type="Proteomes" id="UP001497457">
    <property type="component" value="Chromosome 24b"/>
</dbReference>
<protein>
    <recommendedName>
        <fullName evidence="1">F-box domain-containing protein</fullName>
    </recommendedName>
</protein>
<gene>
    <name evidence="2" type="ORF">URODEC1_LOCUS60150</name>
</gene>
<evidence type="ECO:0000259" key="1">
    <source>
        <dbReference type="PROSITE" id="PS50181"/>
    </source>
</evidence>
<name>A0ABC9B300_9POAL</name>
<dbReference type="EMBL" id="OZ075134">
    <property type="protein sequence ID" value="CAL4990216.1"/>
    <property type="molecule type" value="Genomic_DNA"/>
</dbReference>
<evidence type="ECO:0000313" key="3">
    <source>
        <dbReference type="Proteomes" id="UP001497457"/>
    </source>
</evidence>
<dbReference type="InterPro" id="IPR055302">
    <property type="entry name" value="F-box_dom-containing"/>
</dbReference>
<reference evidence="2" key="1">
    <citation type="submission" date="2024-10" db="EMBL/GenBank/DDBJ databases">
        <authorList>
            <person name="Ryan C."/>
        </authorList>
    </citation>
    <scope>NUCLEOTIDE SEQUENCE [LARGE SCALE GENOMIC DNA]</scope>
</reference>
<dbReference type="InterPro" id="IPR001810">
    <property type="entry name" value="F-box_dom"/>
</dbReference>
<proteinExistence type="predicted"/>
<dbReference type="PANTHER" id="PTHR32141">
    <property type="match status" value="1"/>
</dbReference>
<organism evidence="2 3">
    <name type="scientific">Urochloa decumbens</name>
    <dbReference type="NCBI Taxonomy" id="240449"/>
    <lineage>
        <taxon>Eukaryota</taxon>
        <taxon>Viridiplantae</taxon>
        <taxon>Streptophyta</taxon>
        <taxon>Embryophyta</taxon>
        <taxon>Tracheophyta</taxon>
        <taxon>Spermatophyta</taxon>
        <taxon>Magnoliopsida</taxon>
        <taxon>Liliopsida</taxon>
        <taxon>Poales</taxon>
        <taxon>Poaceae</taxon>
        <taxon>PACMAD clade</taxon>
        <taxon>Panicoideae</taxon>
        <taxon>Panicodae</taxon>
        <taxon>Paniceae</taxon>
        <taxon>Melinidinae</taxon>
        <taxon>Urochloa</taxon>
    </lineage>
</organism>
<evidence type="ECO:0000313" key="2">
    <source>
        <dbReference type="EMBL" id="CAL4990216.1"/>
    </source>
</evidence>
<dbReference type="CDD" id="cd22160">
    <property type="entry name" value="F-box_AtFBL13-like"/>
    <property type="match status" value="1"/>
</dbReference>
<dbReference type="AlphaFoldDB" id="A0ABC9B300"/>
<feature type="domain" description="F-box" evidence="1">
    <location>
        <begin position="6"/>
        <end position="42"/>
    </location>
</feature>
<accession>A0ABC9B300</accession>
<sequence length="622" mass="69879">MAAPPGRSLSDLPDELLQHILGFAPSKEAASTAVLSRRWRGLWPTPARAVSLDTRSYSASSNTSGGLRAAFFHGADAAIAAAHGGSVARLAVHVDGGDTASTIQNFMSGYNSWMGGCSCVTDVLAHPATHAVEELAIGATSNSNLRSAAAADRGCELTLPDQGDGGLYYLCMGSIPSKSLRTLRIASCSDLKRPPQPATVFPCLELLQLQECTVSLDTLQDMIAASPHLATLQLERVFLTTLFRRLRLARYYYEWESNDDEAFDDDGRVESLCCPDVTALVLLNCGHPKGVTIELDVPRVRRFRYRGCIHDFRLKSPPPDMRRADLHFIDDSNVHYYRQDFGPTCDIFWHFVKNFRNAKVLKLKLDFPIDDIAVADKKRYDEIMGENLFCNLFDLVEMDGQHRRNGKDAGVAIGNLLQCCPAVRELRLNLIAVDTPHNRWRYSTHQTHSERSRKYLDRKAQLDFRKSVGHFMRRKDPLVVSTGGDDKFEVPSDIPGLSDKWFNFNCLQFYLRRVSLQFHMDKFNCFGVQLLKFFFERARVLEEMHVDDGNKKLWNHMNRKIGGCSPRSSQPCSEFLWGVSKALGVKQINSSKISGTCSYPNLEVRRTNPWSKGSFTIVPLDR</sequence>
<keyword evidence="3" id="KW-1185">Reference proteome</keyword>
<dbReference type="Pfam" id="PF00646">
    <property type="entry name" value="F-box"/>
    <property type="match status" value="1"/>
</dbReference>